<gene>
    <name evidence="2" type="ORF">ARMOST_16123</name>
</gene>
<dbReference type="AlphaFoldDB" id="A0A284RVB5"/>
<reference evidence="3" key="1">
    <citation type="journal article" date="2017" name="Nat. Ecol. Evol.">
        <title>Genome expansion and lineage-specific genetic innovations in the forest pathogenic fungi Armillaria.</title>
        <authorList>
            <person name="Sipos G."/>
            <person name="Prasanna A.N."/>
            <person name="Walter M.C."/>
            <person name="O'Connor E."/>
            <person name="Balint B."/>
            <person name="Krizsan K."/>
            <person name="Kiss B."/>
            <person name="Hess J."/>
            <person name="Varga T."/>
            <person name="Slot J."/>
            <person name="Riley R."/>
            <person name="Boka B."/>
            <person name="Rigling D."/>
            <person name="Barry K."/>
            <person name="Lee J."/>
            <person name="Mihaltcheva S."/>
            <person name="LaButti K."/>
            <person name="Lipzen A."/>
            <person name="Waldron R."/>
            <person name="Moloney N.M."/>
            <person name="Sperisen C."/>
            <person name="Kredics L."/>
            <person name="Vagvoelgyi C."/>
            <person name="Patrignani A."/>
            <person name="Fitzpatrick D."/>
            <person name="Nagy I."/>
            <person name="Doyle S."/>
            <person name="Anderson J.B."/>
            <person name="Grigoriev I.V."/>
            <person name="Gueldener U."/>
            <person name="Muensterkoetter M."/>
            <person name="Nagy L.G."/>
        </authorList>
    </citation>
    <scope>NUCLEOTIDE SEQUENCE [LARGE SCALE GENOMIC DNA]</scope>
    <source>
        <strain evidence="3">C18/9</strain>
    </source>
</reference>
<keyword evidence="3" id="KW-1185">Reference proteome</keyword>
<feature type="signal peptide" evidence="1">
    <location>
        <begin position="1"/>
        <end position="18"/>
    </location>
</feature>
<dbReference type="EMBL" id="FUEG01000017">
    <property type="protein sequence ID" value="SJL12692.1"/>
    <property type="molecule type" value="Genomic_DNA"/>
</dbReference>
<organism evidence="2 3">
    <name type="scientific">Armillaria ostoyae</name>
    <name type="common">Armillaria root rot fungus</name>
    <dbReference type="NCBI Taxonomy" id="47428"/>
    <lineage>
        <taxon>Eukaryota</taxon>
        <taxon>Fungi</taxon>
        <taxon>Dikarya</taxon>
        <taxon>Basidiomycota</taxon>
        <taxon>Agaricomycotina</taxon>
        <taxon>Agaricomycetes</taxon>
        <taxon>Agaricomycetidae</taxon>
        <taxon>Agaricales</taxon>
        <taxon>Marasmiineae</taxon>
        <taxon>Physalacriaceae</taxon>
        <taxon>Armillaria</taxon>
    </lineage>
</organism>
<keyword evidence="1" id="KW-0732">Signal</keyword>
<name>A0A284RVB5_ARMOS</name>
<evidence type="ECO:0000313" key="3">
    <source>
        <dbReference type="Proteomes" id="UP000219338"/>
    </source>
</evidence>
<dbReference type="OrthoDB" id="10524740at2759"/>
<dbReference type="Proteomes" id="UP000219338">
    <property type="component" value="Unassembled WGS sequence"/>
</dbReference>
<evidence type="ECO:0000313" key="2">
    <source>
        <dbReference type="EMBL" id="SJL12692.1"/>
    </source>
</evidence>
<protein>
    <submittedName>
        <fullName evidence="2">Uncharacterized protein</fullName>
    </submittedName>
</protein>
<sequence length="172" mass="19301">MAWVKMDLLFDVTVLVCAFKSLHNCPLRTPFQLTVYGRGIDGDANSPAIETSQHSTGSRRCLYFQGMISNVPHAPLDQAPFHHFGGSKFWAILCNIQAIHYELLISTWQRPQHTDVDSSRHPEIIDAVSHINPNIGTYEDIIYNISDWELGALLTQRPASCNIKTPSSLIEP</sequence>
<proteinExistence type="predicted"/>
<accession>A0A284RVB5</accession>
<feature type="chain" id="PRO_5013193631" evidence="1">
    <location>
        <begin position="19"/>
        <end position="172"/>
    </location>
</feature>
<evidence type="ECO:0000256" key="1">
    <source>
        <dbReference type="SAM" id="SignalP"/>
    </source>
</evidence>